<dbReference type="GO" id="GO:0006623">
    <property type="term" value="P:protein targeting to vacuole"/>
    <property type="evidence" value="ECO:0007669"/>
    <property type="project" value="TreeGrafter"/>
</dbReference>
<evidence type="ECO:0000313" key="11">
    <source>
        <dbReference type="Proteomes" id="UP001162031"/>
    </source>
</evidence>
<dbReference type="PANTHER" id="PTHR22781">
    <property type="entry name" value="DELTA ADAPTIN-RELATED"/>
    <property type="match status" value="1"/>
</dbReference>
<evidence type="ECO:0000256" key="1">
    <source>
        <dbReference type="ARBA" id="ARBA00004308"/>
    </source>
</evidence>
<accession>A0AAV0UHN3</accession>
<feature type="compositionally biased region" description="Basic and acidic residues" evidence="8">
    <location>
        <begin position="776"/>
        <end position="797"/>
    </location>
</feature>
<dbReference type="Gene3D" id="1.25.10.10">
    <property type="entry name" value="Leucine-rich Repeat Variant"/>
    <property type="match status" value="1"/>
</dbReference>
<evidence type="ECO:0000256" key="4">
    <source>
        <dbReference type="ARBA" id="ARBA00022737"/>
    </source>
</evidence>
<dbReference type="GO" id="GO:0005794">
    <property type="term" value="C:Golgi apparatus"/>
    <property type="evidence" value="ECO:0007669"/>
    <property type="project" value="UniProtKB-SubCell"/>
</dbReference>
<dbReference type="InterPro" id="IPR016024">
    <property type="entry name" value="ARM-type_fold"/>
</dbReference>
<dbReference type="AlphaFoldDB" id="A0AAV0UHN3"/>
<reference evidence="10" key="1">
    <citation type="submission" date="2022-12" db="EMBL/GenBank/DDBJ databases">
        <authorList>
            <person name="Webb A."/>
        </authorList>
    </citation>
    <scope>NUCLEOTIDE SEQUENCE</scope>
    <source>
        <strain evidence="10">Hp1</strain>
    </source>
</reference>
<feature type="compositionally biased region" description="Basic residues" evidence="8">
    <location>
        <begin position="743"/>
        <end position="759"/>
    </location>
</feature>
<comment type="subcellular location">
    <subcellularLocation>
        <location evidence="1">Endomembrane system</location>
    </subcellularLocation>
    <subcellularLocation>
        <location evidence="7">Golgi apparatus</location>
    </subcellularLocation>
</comment>
<comment type="caution">
    <text evidence="10">The sequence shown here is derived from an EMBL/GenBank/DDBJ whole genome shotgun (WGS) entry which is preliminary data.</text>
</comment>
<keyword evidence="3 7" id="KW-0813">Transport</keyword>
<dbReference type="GO" id="GO:0010008">
    <property type="term" value="C:endosome membrane"/>
    <property type="evidence" value="ECO:0007669"/>
    <property type="project" value="TreeGrafter"/>
</dbReference>
<dbReference type="InterPro" id="IPR017105">
    <property type="entry name" value="AP3_complex_dsu"/>
</dbReference>
<feature type="region of interest" description="Disordered" evidence="8">
    <location>
        <begin position="730"/>
        <end position="802"/>
    </location>
</feature>
<dbReference type="Pfam" id="PF01602">
    <property type="entry name" value="Adaptin_N"/>
    <property type="match status" value="1"/>
</dbReference>
<comment type="subunit">
    <text evidence="7">Adaptor protein complex 3 (AP-3) is a heterotetramer.</text>
</comment>
<evidence type="ECO:0000256" key="6">
    <source>
        <dbReference type="ARBA" id="ARBA00023136"/>
    </source>
</evidence>
<dbReference type="SUPFAM" id="SSF48371">
    <property type="entry name" value="ARM repeat"/>
    <property type="match status" value="1"/>
</dbReference>
<feature type="compositionally biased region" description="Basic and acidic residues" evidence="8">
    <location>
        <begin position="925"/>
        <end position="939"/>
    </location>
</feature>
<evidence type="ECO:0000256" key="7">
    <source>
        <dbReference type="PIRNR" id="PIRNR037092"/>
    </source>
</evidence>
<feature type="compositionally biased region" description="Basic residues" evidence="8">
    <location>
        <begin position="913"/>
        <end position="924"/>
    </location>
</feature>
<protein>
    <recommendedName>
        <fullName evidence="7">AP-3 complex subunit delta</fullName>
    </recommendedName>
</protein>
<feature type="region of interest" description="Disordered" evidence="8">
    <location>
        <begin position="825"/>
        <end position="1024"/>
    </location>
</feature>
<evidence type="ECO:0000256" key="5">
    <source>
        <dbReference type="ARBA" id="ARBA00022927"/>
    </source>
</evidence>
<keyword evidence="11" id="KW-1185">Reference proteome</keyword>
<evidence type="ECO:0000313" key="10">
    <source>
        <dbReference type="EMBL" id="CAI5736517.1"/>
    </source>
</evidence>
<feature type="compositionally biased region" description="Basic and acidic residues" evidence="8">
    <location>
        <begin position="949"/>
        <end position="973"/>
    </location>
</feature>
<dbReference type="InterPro" id="IPR011989">
    <property type="entry name" value="ARM-like"/>
</dbReference>
<keyword evidence="4" id="KW-0677">Repeat</keyword>
<sequence>MFEKNLQDLVKGIRSTKGDVTNYVSQAMQEIKAELRSTDPFVKAQAVRKLTYLHMLGYDMCWAAFHVVEVMSYERFAHKRIGYNAACQSFTQSTDVVLLCTNLLKKEFGSLNEYDVGLAINVLANIVTTDLARDLLGDVLAMMGSSKPYVRKKATLVLYKMFLRYPQGLRLSFDRLKERMEEPDVTVVSCAVNVICELANKKPKNYLGLAPQFFRLLTTSSNNWMLIKVVKLLASLVPEEPRLARKLLDPLATVIQNTPAKSLLYECISTVTTALMYTKRSDGSQPRNVAAVVRLCNDHLRRYIEDSDQNLRYLGLVGLGNLMKSHPYVVTEHQELIVECLAVDDMTIRMRALELLSAMVNPDNAAPIIRELMRQTLSADGAYRHELITHILHVCSVGKYANIHDFDWYIHVLVQLARVPGNNAAIVDASLSSSLAPSSGSMLGSISSCTKVNGTHDERKKCSHGVEVARQLVDIAVRVKSVRSIMVDNMVQLLMEKEALSGPGVGTIQEVYYAAAWITGEYIVEFLEDVGDDDDEEEDEDEESEEEKLQRLEDLVDEMLQPRMAMLPAYVQTVFLQALLKILSAMAERANDATVERVATVIAGHLPAFVRSEHIEVQERAVCLQQLLLALGMGLGALTAQERTERAFDGSASVDSCKSLDVLKSYFAEQLAPVGIKAQRKVPIPDDLDLDVPLSTSEAKFLETGGDVSVFLNEDDLEVSFVSQGHAGVGGGYSGIDDASSKPKSRRKHKHNRHRRHHNSSSSSESASESESDVSPDEKEKKERKGAREQERQRKDPFYLSAGSQASLNGEVDVGLADMMCALSSGTSGRKKKASRKSKSRDIFEDDLMPDGARSSDEDRWRARKKRDALKDEETDLAAIDLSTPLGDDEKIPTKQWYHRQTPSSKHVDTKKKSGKKSTKHKVSVRGEDKSTTKKESLSKRSKSKKSPRKEDETLVRDFSEEKQESGVVEECRHHHRSKKSSSRKKSGSGQKSGDREKSKKRRDRHDSSERQEAPVVEEMLLLF</sequence>
<dbReference type="PANTHER" id="PTHR22781:SF12">
    <property type="entry name" value="AP-3 COMPLEX SUBUNIT DELTA-1"/>
    <property type="match status" value="1"/>
</dbReference>
<gene>
    <name evidence="10" type="ORF">HBR001_LOCUS6851</name>
</gene>
<proteinExistence type="inferred from homology"/>
<comment type="similarity">
    <text evidence="2 7">Belongs to the adaptor complexes large subunit family.</text>
</comment>
<organism evidence="10 11">
    <name type="scientific">Hyaloperonospora brassicae</name>
    <name type="common">Brassica downy mildew</name>
    <name type="synonym">Peronospora brassicae</name>
    <dbReference type="NCBI Taxonomy" id="162125"/>
    <lineage>
        <taxon>Eukaryota</taxon>
        <taxon>Sar</taxon>
        <taxon>Stramenopiles</taxon>
        <taxon>Oomycota</taxon>
        <taxon>Peronosporomycetes</taxon>
        <taxon>Peronosporales</taxon>
        <taxon>Peronosporaceae</taxon>
        <taxon>Hyaloperonospora</taxon>
    </lineage>
</organism>
<keyword evidence="5 7" id="KW-0653">Protein transport</keyword>
<feature type="compositionally biased region" description="Basic residues" evidence="8">
    <location>
        <begin position="974"/>
        <end position="987"/>
    </location>
</feature>
<evidence type="ECO:0000256" key="3">
    <source>
        <dbReference type="ARBA" id="ARBA00022448"/>
    </source>
</evidence>
<dbReference type="InterPro" id="IPR002553">
    <property type="entry name" value="Clathrin/coatomer_adapt-like_N"/>
</dbReference>
<evidence type="ECO:0000256" key="2">
    <source>
        <dbReference type="ARBA" id="ARBA00006613"/>
    </source>
</evidence>
<dbReference type="EMBL" id="CANTFL010001315">
    <property type="protein sequence ID" value="CAI5736517.1"/>
    <property type="molecule type" value="Genomic_DNA"/>
</dbReference>
<dbReference type="PIRSF" id="PIRSF037092">
    <property type="entry name" value="AP3_complex_delta"/>
    <property type="match status" value="1"/>
</dbReference>
<keyword evidence="6" id="KW-0472">Membrane</keyword>
<dbReference type="Proteomes" id="UP001162031">
    <property type="component" value="Unassembled WGS sequence"/>
</dbReference>
<feature type="domain" description="Clathrin/coatomer adaptor adaptin-like N-terminal" evidence="9">
    <location>
        <begin position="22"/>
        <end position="423"/>
    </location>
</feature>
<name>A0AAV0UHN3_HYABA</name>
<evidence type="ECO:0000256" key="8">
    <source>
        <dbReference type="SAM" id="MobiDB-lite"/>
    </source>
</evidence>
<dbReference type="GO" id="GO:0030123">
    <property type="term" value="C:AP-3 adaptor complex"/>
    <property type="evidence" value="ECO:0007669"/>
    <property type="project" value="InterPro"/>
</dbReference>
<evidence type="ECO:0000259" key="9">
    <source>
        <dbReference type="Pfam" id="PF01602"/>
    </source>
</evidence>
<dbReference type="GO" id="GO:0006896">
    <property type="term" value="P:Golgi to vacuole transport"/>
    <property type="evidence" value="ECO:0007669"/>
    <property type="project" value="TreeGrafter"/>
</dbReference>
<keyword evidence="7" id="KW-0333">Golgi apparatus</keyword>
<feature type="compositionally biased region" description="Basic residues" evidence="8">
    <location>
        <begin position="829"/>
        <end position="839"/>
    </location>
</feature>